<sequence length="111" mass="11847">MLVFGLQVTLIGMGIVFIALTFLIFVINFMASVTGSTVKKKSEAESVTKGADPAATVKKEDDSDVIAVIAATVAFLTQGRMSIKTITRVPGGHAPSWSLAGRQETMNLRQF</sequence>
<feature type="transmembrane region" description="Helical" evidence="6">
    <location>
        <begin position="6"/>
        <end position="31"/>
    </location>
</feature>
<protein>
    <submittedName>
        <fullName evidence="7">Uncharacterized protein</fullName>
    </submittedName>
</protein>
<evidence type="ECO:0000256" key="2">
    <source>
        <dbReference type="ARBA" id="ARBA00022475"/>
    </source>
</evidence>
<dbReference type="EMBL" id="CP045798">
    <property type="protein sequence ID" value="QNB47934.1"/>
    <property type="molecule type" value="Genomic_DNA"/>
</dbReference>
<evidence type="ECO:0000256" key="1">
    <source>
        <dbReference type="ARBA" id="ARBA00004236"/>
    </source>
</evidence>
<keyword evidence="4 6" id="KW-1133">Transmembrane helix</keyword>
<gene>
    <name evidence="7" type="ORF">BR63_17720</name>
</gene>
<keyword evidence="2" id="KW-1003">Cell membrane</keyword>
<organism evidence="7 8">
    <name type="scientific">Thermanaerosceptrum fracticalcis</name>
    <dbReference type="NCBI Taxonomy" id="1712410"/>
    <lineage>
        <taxon>Bacteria</taxon>
        <taxon>Bacillati</taxon>
        <taxon>Bacillota</taxon>
        <taxon>Clostridia</taxon>
        <taxon>Eubacteriales</taxon>
        <taxon>Peptococcaceae</taxon>
        <taxon>Thermanaerosceptrum</taxon>
    </lineage>
</organism>
<keyword evidence="3 6" id="KW-0812">Transmembrane</keyword>
<dbReference type="Proteomes" id="UP000515847">
    <property type="component" value="Chromosome"/>
</dbReference>
<dbReference type="RefSeq" id="WP_187142744.1">
    <property type="nucleotide sequence ID" value="NZ_CP045798.1"/>
</dbReference>
<accession>A0A7G6E780</accession>
<evidence type="ECO:0000313" key="8">
    <source>
        <dbReference type="Proteomes" id="UP000515847"/>
    </source>
</evidence>
<evidence type="ECO:0000256" key="3">
    <source>
        <dbReference type="ARBA" id="ARBA00022692"/>
    </source>
</evidence>
<dbReference type="AlphaFoldDB" id="A0A7G6E780"/>
<evidence type="ECO:0000256" key="4">
    <source>
        <dbReference type="ARBA" id="ARBA00022989"/>
    </source>
</evidence>
<dbReference type="GO" id="GO:0005886">
    <property type="term" value="C:plasma membrane"/>
    <property type="evidence" value="ECO:0007669"/>
    <property type="project" value="UniProtKB-SubCell"/>
</dbReference>
<keyword evidence="5 6" id="KW-0472">Membrane</keyword>
<name>A0A7G6E780_THEFR</name>
<proteinExistence type="predicted"/>
<dbReference type="GO" id="GO:0015081">
    <property type="term" value="F:sodium ion transmembrane transporter activity"/>
    <property type="evidence" value="ECO:0007669"/>
    <property type="project" value="InterPro"/>
</dbReference>
<dbReference type="NCBIfam" id="TIGR01195">
    <property type="entry name" value="oadG_fam"/>
    <property type="match status" value="1"/>
</dbReference>
<evidence type="ECO:0000313" key="7">
    <source>
        <dbReference type="EMBL" id="QNB47934.1"/>
    </source>
</evidence>
<evidence type="ECO:0000256" key="6">
    <source>
        <dbReference type="SAM" id="Phobius"/>
    </source>
</evidence>
<dbReference type="Pfam" id="PF04277">
    <property type="entry name" value="OAD_gamma"/>
    <property type="match status" value="1"/>
</dbReference>
<dbReference type="KEGG" id="tfr:BR63_17720"/>
<dbReference type="GO" id="GO:0036376">
    <property type="term" value="P:sodium ion export across plasma membrane"/>
    <property type="evidence" value="ECO:0007669"/>
    <property type="project" value="InterPro"/>
</dbReference>
<evidence type="ECO:0000256" key="5">
    <source>
        <dbReference type="ARBA" id="ARBA00023136"/>
    </source>
</evidence>
<comment type="subcellular location">
    <subcellularLocation>
        <location evidence="1">Cell membrane</location>
    </subcellularLocation>
</comment>
<reference evidence="7 8" key="1">
    <citation type="journal article" date="2019" name="Front. Microbiol.">
        <title>Thermoanaerosceptrum fracticalcis gen. nov. sp. nov., a Novel Fumarate-Fermenting Microorganism From a Deep Fractured Carbonate Aquifer of the US Great Basin.</title>
        <authorList>
            <person name="Hamilton-Brehm S.D."/>
            <person name="Stewart L.E."/>
            <person name="Zavarin M."/>
            <person name="Caldwell M."/>
            <person name="Lawson P.A."/>
            <person name="Onstott T.C."/>
            <person name="Grzymski J."/>
            <person name="Neveux I."/>
            <person name="Lollar B.S."/>
            <person name="Russell C.E."/>
            <person name="Moser D.P."/>
        </authorList>
    </citation>
    <scope>NUCLEOTIDE SEQUENCE [LARGE SCALE GENOMIC DNA]</scope>
    <source>
        <strain evidence="7 8">DRI-13</strain>
    </source>
</reference>
<dbReference type="InterPro" id="IPR005899">
    <property type="entry name" value="Na_pump_deCOase"/>
</dbReference>
<keyword evidence="8" id="KW-1185">Reference proteome</keyword>